<proteinExistence type="predicted"/>
<protein>
    <submittedName>
        <fullName evidence="1">Uncharacterized protein</fullName>
    </submittedName>
</protein>
<gene>
    <name evidence="1" type="ORF">BAURA86_03225</name>
</gene>
<evidence type="ECO:0000313" key="2">
    <source>
        <dbReference type="Proteomes" id="UP000234300"/>
    </source>
</evidence>
<reference evidence="1 2" key="1">
    <citation type="submission" date="2017-03" db="EMBL/GenBank/DDBJ databases">
        <authorList>
            <person name="Afonso C.L."/>
            <person name="Miller P.J."/>
            <person name="Scott M.A."/>
            <person name="Spackman E."/>
            <person name="Goraichik I."/>
            <person name="Dimitrov K.M."/>
            <person name="Suarez D.L."/>
            <person name="Swayne D.E."/>
        </authorList>
    </citation>
    <scope>NUCLEOTIDE SEQUENCE [LARGE SCALE GENOMIC DNA]</scope>
    <source>
        <strain evidence="2">8(6)</strain>
    </source>
</reference>
<dbReference type="Proteomes" id="UP000234300">
    <property type="component" value="Unassembled WGS sequence"/>
</dbReference>
<dbReference type="AlphaFoldDB" id="A0A2H1KSG5"/>
<dbReference type="RefSeq" id="WP_069599654.1">
    <property type="nucleotide sequence ID" value="NZ_CP017150.1"/>
</dbReference>
<evidence type="ECO:0000313" key="1">
    <source>
        <dbReference type="EMBL" id="SMY02715.1"/>
    </source>
</evidence>
<sequence length="167" mass="17559">MNPLLRVFGSVNSLPHGYQIAGVAVAGGAVFMAAYGLAVAGLLELAASALVFFLMNFVSLLGPNLSRRAPKEFAKSALMLDQLICDFGEWRRNQRVLAQALLALSATIVFLLGRFVCATILPLITSVWFAGAIGLGLTAVVISPVLARGVVSTLNRSPRGTKGDEDG</sequence>
<name>A0A2H1KSG5_BREAU</name>
<accession>A0A2H1KSG5</accession>
<dbReference type="EMBL" id="FXZI01000014">
    <property type="protein sequence ID" value="SMY02715.1"/>
    <property type="molecule type" value="Genomic_DNA"/>
</dbReference>
<organism evidence="1 2">
    <name type="scientific">Brevibacterium aurantiacum</name>
    <dbReference type="NCBI Taxonomy" id="273384"/>
    <lineage>
        <taxon>Bacteria</taxon>
        <taxon>Bacillati</taxon>
        <taxon>Actinomycetota</taxon>
        <taxon>Actinomycetes</taxon>
        <taxon>Micrococcales</taxon>
        <taxon>Brevibacteriaceae</taxon>
        <taxon>Brevibacterium</taxon>
    </lineage>
</organism>